<dbReference type="AlphaFoldDB" id="A0A7U4E728"/>
<dbReference type="Proteomes" id="UP000000493">
    <property type="component" value="Chromosome"/>
</dbReference>
<dbReference type="KEGG" id="rsi:Runsl_3866"/>
<keyword evidence="2" id="KW-1185">Reference proteome</keyword>
<protein>
    <submittedName>
        <fullName evidence="1">Lipoprotein</fullName>
    </submittedName>
</protein>
<organism evidence="1 2">
    <name type="scientific">Runella slithyformis (strain ATCC 29530 / DSM 19594 / LMG 11500 / NCIMB 11436 / LSU 4)</name>
    <dbReference type="NCBI Taxonomy" id="761193"/>
    <lineage>
        <taxon>Bacteria</taxon>
        <taxon>Pseudomonadati</taxon>
        <taxon>Bacteroidota</taxon>
        <taxon>Cytophagia</taxon>
        <taxon>Cytophagales</taxon>
        <taxon>Spirosomataceae</taxon>
        <taxon>Runella</taxon>
    </lineage>
</organism>
<evidence type="ECO:0000313" key="2">
    <source>
        <dbReference type="Proteomes" id="UP000000493"/>
    </source>
</evidence>
<proteinExistence type="predicted"/>
<keyword evidence="1" id="KW-0449">Lipoprotein</keyword>
<dbReference type="EMBL" id="CP002859">
    <property type="protein sequence ID" value="AEI50223.1"/>
    <property type="molecule type" value="Genomic_DNA"/>
</dbReference>
<gene>
    <name evidence="1" type="ordered locus">Runsl_3866</name>
</gene>
<evidence type="ECO:0000313" key="1">
    <source>
        <dbReference type="EMBL" id="AEI50223.1"/>
    </source>
</evidence>
<accession>A0A7U4E728</accession>
<name>A0A7U4E728_RUNSL</name>
<reference evidence="2" key="1">
    <citation type="submission" date="2011-06" db="EMBL/GenBank/DDBJ databases">
        <title>The complete genome of chromosome of Runella slithyformis DSM 19594.</title>
        <authorList>
            <consortium name="US DOE Joint Genome Institute (JGI-PGF)"/>
            <person name="Lucas S."/>
            <person name="Han J."/>
            <person name="Lapidus A."/>
            <person name="Bruce D."/>
            <person name="Goodwin L."/>
            <person name="Pitluck S."/>
            <person name="Peters L."/>
            <person name="Kyrpides N."/>
            <person name="Mavromatis K."/>
            <person name="Ivanova N."/>
            <person name="Ovchinnikova G."/>
            <person name="Zhang X."/>
            <person name="Misra M."/>
            <person name="Detter J.C."/>
            <person name="Tapia R."/>
            <person name="Han C."/>
            <person name="Land M."/>
            <person name="Hauser L."/>
            <person name="Markowitz V."/>
            <person name="Cheng J.-F."/>
            <person name="Hugenholtz P."/>
            <person name="Woyke T."/>
            <person name="Wu D."/>
            <person name="Tindall B."/>
            <person name="Faehrich R."/>
            <person name="Brambilla E."/>
            <person name="Klenk H.-P."/>
            <person name="Eisen J.A."/>
        </authorList>
    </citation>
    <scope>NUCLEOTIDE SEQUENCE [LARGE SCALE GENOMIC DNA]</scope>
    <source>
        <strain evidence="2">ATCC 29530 / DSM 19594 / LMG 11500 / NCIMB 11436 / LSU 4</strain>
    </source>
</reference>
<reference evidence="1 2" key="2">
    <citation type="journal article" date="2012" name="Stand. Genomic Sci.">
        <title>Complete genome sequence of the aquatic bacterium Runella slithyformis type strain (LSU 4(T)).</title>
        <authorList>
            <person name="Copeland A."/>
            <person name="Zhang X."/>
            <person name="Misra M."/>
            <person name="Lapidus A."/>
            <person name="Nolan M."/>
            <person name="Lucas S."/>
            <person name="Deshpande S."/>
            <person name="Cheng J.F."/>
            <person name="Tapia R."/>
            <person name="Goodwin L.A."/>
            <person name="Pitluck S."/>
            <person name="Liolios K."/>
            <person name="Pagani I."/>
            <person name="Ivanova N."/>
            <person name="Mikhailova N."/>
            <person name="Pati A."/>
            <person name="Chen A."/>
            <person name="Palaniappan K."/>
            <person name="Land M."/>
            <person name="Hauser L."/>
            <person name="Pan C."/>
            <person name="Jeffries C.D."/>
            <person name="Detter J.C."/>
            <person name="Brambilla E.M."/>
            <person name="Rohde M."/>
            <person name="Djao O.D."/>
            <person name="Goker M."/>
            <person name="Sikorski J."/>
            <person name="Tindall B.J."/>
            <person name="Woyke T."/>
            <person name="Bristow J."/>
            <person name="Eisen J.A."/>
            <person name="Markowitz V."/>
            <person name="Hugenholtz P."/>
            <person name="Kyrpides N.C."/>
            <person name="Klenk H.P."/>
            <person name="Mavromatis K."/>
        </authorList>
    </citation>
    <scope>NUCLEOTIDE SEQUENCE [LARGE SCALE GENOMIC DNA]</scope>
    <source>
        <strain evidence="2">ATCC 29530 / DSM 19594 / LMG 11500 / NCIMB 11436 / LSU 4</strain>
    </source>
</reference>
<sequence>MHTKGLPDERWQQAVNRSKSAGRILIWGVGAVLALGMVSCDKTDDSVGPNFSYIGDFNKGAENWETGITDFDIEQDSSMKFSSKITALPTDSLKKGFMLTSSNRSDDAFMYLKRKLTGLAPNQTYNIQFEVQLASQYPETGIGIGGSPGGAVYLKAGAMATEPQKVKDSTNANHWRLNWDKGIQSNSGKNAIVLGTIGIEGNDYKYQIIKRNNEKTPFSAKTNDKGELWLLVGTDSGFEGITTLYYTQIKAVFLKSTI</sequence>